<dbReference type="Gene3D" id="1.10.10.10">
    <property type="entry name" value="Winged helix-like DNA-binding domain superfamily/Winged helix DNA-binding domain"/>
    <property type="match status" value="1"/>
</dbReference>
<dbReference type="InterPro" id="IPR011991">
    <property type="entry name" value="ArsR-like_HTH"/>
</dbReference>
<name>A0A285SP98_9HYPH</name>
<evidence type="ECO:0000313" key="5">
    <source>
        <dbReference type="EMBL" id="SOC09636.1"/>
    </source>
</evidence>
<keyword evidence="1" id="KW-0805">Transcription regulation</keyword>
<dbReference type="CDD" id="cd00090">
    <property type="entry name" value="HTH_ARSR"/>
    <property type="match status" value="1"/>
</dbReference>
<organism evidence="5 6">
    <name type="scientific">Stappia indica</name>
    <dbReference type="NCBI Taxonomy" id="538381"/>
    <lineage>
        <taxon>Bacteria</taxon>
        <taxon>Pseudomonadati</taxon>
        <taxon>Pseudomonadota</taxon>
        <taxon>Alphaproteobacteria</taxon>
        <taxon>Hyphomicrobiales</taxon>
        <taxon>Stappiaceae</taxon>
        <taxon>Stappia</taxon>
    </lineage>
</organism>
<dbReference type="NCBIfam" id="NF033788">
    <property type="entry name" value="HTH_metalloreg"/>
    <property type="match status" value="1"/>
</dbReference>
<evidence type="ECO:0000256" key="3">
    <source>
        <dbReference type="ARBA" id="ARBA00023163"/>
    </source>
</evidence>
<feature type="domain" description="HTH arsR-type" evidence="4">
    <location>
        <begin position="3"/>
        <end position="101"/>
    </location>
</feature>
<dbReference type="PRINTS" id="PR00778">
    <property type="entry name" value="HTHARSR"/>
</dbReference>
<dbReference type="SUPFAM" id="SSF46785">
    <property type="entry name" value="Winged helix' DNA-binding domain"/>
    <property type="match status" value="1"/>
</dbReference>
<protein>
    <submittedName>
        <fullName evidence="5">Transcriptional regulator, ArsR family</fullName>
    </submittedName>
</protein>
<dbReference type="InterPro" id="IPR051081">
    <property type="entry name" value="HTH_MetalResp_TranReg"/>
</dbReference>
<proteinExistence type="predicted"/>
<dbReference type="InterPro" id="IPR036388">
    <property type="entry name" value="WH-like_DNA-bd_sf"/>
</dbReference>
<dbReference type="AlphaFoldDB" id="A0A285SP98"/>
<dbReference type="RefSeq" id="WP_097175063.1">
    <property type="nucleotide sequence ID" value="NZ_OBML01000006.1"/>
</dbReference>
<dbReference type="Pfam" id="PF12840">
    <property type="entry name" value="HTH_20"/>
    <property type="match status" value="1"/>
</dbReference>
<sequence>MSHPRADTSSVASVFAALGDPTRLALLSRLADGPAQSVVELTRGTGLTRQGISKHLAVLEEAGVVSSARVGRESRFAIQPAGLAEASRYLERASRQWDEAAARLRALVED</sequence>
<reference evidence="5 6" key="1">
    <citation type="submission" date="2017-08" db="EMBL/GenBank/DDBJ databases">
        <authorList>
            <person name="de Groot N.N."/>
        </authorList>
    </citation>
    <scope>NUCLEOTIDE SEQUENCE [LARGE SCALE GENOMIC DNA]</scope>
    <source>
        <strain evidence="5 6">USBA 352</strain>
    </source>
</reference>
<dbReference type="EMBL" id="OBML01000006">
    <property type="protein sequence ID" value="SOC09636.1"/>
    <property type="molecule type" value="Genomic_DNA"/>
</dbReference>
<dbReference type="GO" id="GO:0003677">
    <property type="term" value="F:DNA binding"/>
    <property type="evidence" value="ECO:0007669"/>
    <property type="project" value="UniProtKB-KW"/>
</dbReference>
<dbReference type="Proteomes" id="UP000219331">
    <property type="component" value="Unassembled WGS sequence"/>
</dbReference>
<evidence type="ECO:0000256" key="2">
    <source>
        <dbReference type="ARBA" id="ARBA00023125"/>
    </source>
</evidence>
<keyword evidence="6" id="KW-1185">Reference proteome</keyword>
<gene>
    <name evidence="5" type="ORF">SAMN05421512_10678</name>
</gene>
<dbReference type="STRING" id="538381.GCA_001696535_02607"/>
<accession>A0A285SP98</accession>
<keyword evidence="2" id="KW-0238">DNA-binding</keyword>
<dbReference type="InterPro" id="IPR001845">
    <property type="entry name" value="HTH_ArsR_DNA-bd_dom"/>
</dbReference>
<dbReference type="GO" id="GO:0003700">
    <property type="term" value="F:DNA-binding transcription factor activity"/>
    <property type="evidence" value="ECO:0007669"/>
    <property type="project" value="InterPro"/>
</dbReference>
<evidence type="ECO:0000259" key="4">
    <source>
        <dbReference type="PROSITE" id="PS50987"/>
    </source>
</evidence>
<keyword evidence="3" id="KW-0804">Transcription</keyword>
<dbReference type="PANTHER" id="PTHR33154">
    <property type="entry name" value="TRANSCRIPTIONAL REGULATOR, ARSR FAMILY"/>
    <property type="match status" value="1"/>
</dbReference>
<dbReference type="SMART" id="SM00418">
    <property type="entry name" value="HTH_ARSR"/>
    <property type="match status" value="1"/>
</dbReference>
<dbReference type="PANTHER" id="PTHR33154:SF33">
    <property type="entry name" value="TRANSCRIPTIONAL REPRESSOR SDPR"/>
    <property type="match status" value="1"/>
</dbReference>
<evidence type="ECO:0000256" key="1">
    <source>
        <dbReference type="ARBA" id="ARBA00023015"/>
    </source>
</evidence>
<dbReference type="PROSITE" id="PS50987">
    <property type="entry name" value="HTH_ARSR_2"/>
    <property type="match status" value="1"/>
</dbReference>
<dbReference type="InterPro" id="IPR036390">
    <property type="entry name" value="WH_DNA-bd_sf"/>
</dbReference>
<dbReference type="OrthoDB" id="9790747at2"/>
<evidence type="ECO:0000313" key="6">
    <source>
        <dbReference type="Proteomes" id="UP000219331"/>
    </source>
</evidence>